<reference evidence="2" key="1">
    <citation type="submission" date="2021-02" db="EMBL/GenBank/DDBJ databases">
        <authorList>
            <person name="Nowell W R."/>
        </authorList>
    </citation>
    <scope>NUCLEOTIDE SEQUENCE</scope>
</reference>
<comment type="caution">
    <text evidence="2">The sequence shown here is derived from an EMBL/GenBank/DDBJ whole genome shotgun (WGS) entry which is preliminary data.</text>
</comment>
<gene>
    <name evidence="1" type="ORF">BYL167_LOCUS52616</name>
    <name evidence="2" type="ORF">BYL167_LOCUS53272</name>
    <name evidence="3" type="ORF">GIL414_LOCUS62639</name>
</gene>
<accession>A0A8S3CMW2</accession>
<evidence type="ECO:0000313" key="3">
    <source>
        <dbReference type="EMBL" id="CAF5099371.1"/>
    </source>
</evidence>
<dbReference type="EMBL" id="CAJOBH010171215">
    <property type="protein sequence ID" value="CAF4911717.1"/>
    <property type="molecule type" value="Genomic_DNA"/>
</dbReference>
<dbReference type="Proteomes" id="UP000681967">
    <property type="component" value="Unassembled WGS sequence"/>
</dbReference>
<feature type="non-terminal residue" evidence="2">
    <location>
        <position position="1"/>
    </location>
</feature>
<organism evidence="2 4">
    <name type="scientific">Rotaria magnacalcarata</name>
    <dbReference type="NCBI Taxonomy" id="392030"/>
    <lineage>
        <taxon>Eukaryota</taxon>
        <taxon>Metazoa</taxon>
        <taxon>Spiralia</taxon>
        <taxon>Gnathifera</taxon>
        <taxon>Rotifera</taxon>
        <taxon>Eurotatoria</taxon>
        <taxon>Bdelloidea</taxon>
        <taxon>Philodinida</taxon>
        <taxon>Philodinidae</taxon>
        <taxon>Rotaria</taxon>
    </lineage>
</organism>
<feature type="non-terminal residue" evidence="2">
    <location>
        <position position="55"/>
    </location>
</feature>
<dbReference type="AlphaFoldDB" id="A0A8S3CMW2"/>
<sequence>QSSQTVVQKYATDAQGLFQDPNPQIIRRPAAGGVQTYTQNIKVRFLQPPPIPPPG</sequence>
<dbReference type="EMBL" id="CAJOBJ010253886">
    <property type="protein sequence ID" value="CAF5099371.1"/>
    <property type="molecule type" value="Genomic_DNA"/>
</dbReference>
<protein>
    <submittedName>
        <fullName evidence="2">Uncharacterized protein</fullName>
    </submittedName>
</protein>
<evidence type="ECO:0000313" key="1">
    <source>
        <dbReference type="EMBL" id="CAF4911717.1"/>
    </source>
</evidence>
<proteinExistence type="predicted"/>
<name>A0A8S3CMW2_9BILA</name>
<dbReference type="EMBL" id="CAJOBH010177485">
    <property type="protein sequence ID" value="CAF4929556.1"/>
    <property type="molecule type" value="Genomic_DNA"/>
</dbReference>
<dbReference type="Proteomes" id="UP000681720">
    <property type="component" value="Unassembled WGS sequence"/>
</dbReference>
<evidence type="ECO:0000313" key="2">
    <source>
        <dbReference type="EMBL" id="CAF4929556.1"/>
    </source>
</evidence>
<evidence type="ECO:0000313" key="4">
    <source>
        <dbReference type="Proteomes" id="UP000681967"/>
    </source>
</evidence>